<evidence type="ECO:0000256" key="4">
    <source>
        <dbReference type="SAM" id="MobiDB-lite"/>
    </source>
</evidence>
<keyword evidence="7" id="KW-1185">Reference proteome</keyword>
<sequence length="488" mass="53240">MEGSNQNSGFDSRISSLSLTDDTVNRSSNSGFDNQGVNVYGEYDNGLSMPTNTMEDLNDEKEKEPRTSHQKMGKYFFYDSPLVEDTGVWIPVSVPPMLESDHEQWAKGFHSNGGYFPEGDMGWGEFLSEEKELTMWDVIVEMILAARGKVNALASGDIQRCGVSWLSSHLLEQAWQEMAQTLNEVNLGNVKEILDAEPPKWLADSAASACMLCGVRFHPIMCSRHHYPQRVCDVCCVRLESVQPYLMDQVSNAAQLPTHDLTDLSTLRSWVNFPWGQSMEHEIYKATNTIRGYITKVGTLKPEKSIPDSILRDAKGLAIISVMKVGVMVTYNIGTGLVIARREDDSWSPPSAISSFGLGWGAQAGGELTDFIIILRTNDAVKTFSGNAHLSIGAGVSAAVGIVGRTVEADVRAGDGGYAACYTYSCSKGAFVGCSLKGTVVTTRGRENARFYGSQSITATDILLGSMPRPPAAAILYRALSDLYNTLS</sequence>
<dbReference type="GO" id="GO:0035091">
    <property type="term" value="F:phosphatidylinositol binding"/>
    <property type="evidence" value="ECO:0007669"/>
    <property type="project" value="TreeGrafter"/>
</dbReference>
<dbReference type="GO" id="GO:0008270">
    <property type="term" value="F:zinc ion binding"/>
    <property type="evidence" value="ECO:0007669"/>
    <property type="project" value="UniProtKB-KW"/>
</dbReference>
<feature type="compositionally biased region" description="Polar residues" evidence="4">
    <location>
        <begin position="1"/>
        <end position="37"/>
    </location>
</feature>
<protein>
    <recommendedName>
        <fullName evidence="5">Ysc84 actin-binding domain-containing protein</fullName>
    </recommendedName>
</protein>
<feature type="region of interest" description="Disordered" evidence="4">
    <location>
        <begin position="1"/>
        <end position="68"/>
    </location>
</feature>
<dbReference type="Pfam" id="PF04366">
    <property type="entry name" value="Ysc84"/>
    <property type="match status" value="1"/>
</dbReference>
<dbReference type="InterPro" id="IPR007461">
    <property type="entry name" value="Ysc84_actin-binding"/>
</dbReference>
<evidence type="ECO:0000256" key="2">
    <source>
        <dbReference type="ARBA" id="ARBA00022771"/>
    </source>
</evidence>
<dbReference type="AlphaFoldDB" id="A0A5J5R8W6"/>
<dbReference type="EMBL" id="CM018220">
    <property type="protein sequence ID" value="KAB2026734.1"/>
    <property type="molecule type" value="Genomic_DNA"/>
</dbReference>
<feature type="domain" description="Ysc84 actin-binding" evidence="5">
    <location>
        <begin position="357"/>
        <end position="482"/>
    </location>
</feature>
<accession>A0A5J5R8W6</accession>
<dbReference type="SUPFAM" id="SSF57903">
    <property type="entry name" value="FYVE/PHD zinc finger"/>
    <property type="match status" value="1"/>
</dbReference>
<evidence type="ECO:0000256" key="1">
    <source>
        <dbReference type="ARBA" id="ARBA00022723"/>
    </source>
</evidence>
<dbReference type="InterPro" id="IPR011011">
    <property type="entry name" value="Znf_FYVE_PHD"/>
</dbReference>
<dbReference type="Proteomes" id="UP000327439">
    <property type="component" value="Chromosome D06"/>
</dbReference>
<proteinExistence type="predicted"/>
<organism evidence="6 7">
    <name type="scientific">Gossypium barbadense</name>
    <name type="common">Sea Island cotton</name>
    <name type="synonym">Hibiscus barbadensis</name>
    <dbReference type="NCBI Taxonomy" id="3634"/>
    <lineage>
        <taxon>Eukaryota</taxon>
        <taxon>Viridiplantae</taxon>
        <taxon>Streptophyta</taxon>
        <taxon>Embryophyta</taxon>
        <taxon>Tracheophyta</taxon>
        <taxon>Spermatophyta</taxon>
        <taxon>Magnoliopsida</taxon>
        <taxon>eudicotyledons</taxon>
        <taxon>Gunneridae</taxon>
        <taxon>Pentapetalae</taxon>
        <taxon>rosids</taxon>
        <taxon>malvids</taxon>
        <taxon>Malvales</taxon>
        <taxon>Malvaceae</taxon>
        <taxon>Malvoideae</taxon>
        <taxon>Gossypium</taxon>
    </lineage>
</organism>
<dbReference type="PANTHER" id="PTHR15629">
    <property type="entry name" value="SH3YL1 PROTEIN"/>
    <property type="match status" value="1"/>
</dbReference>
<dbReference type="PANTHER" id="PTHR15629:SF42">
    <property type="entry name" value="RING_FYVE_PHD-TYPE ZINC FINGER FAMILY PROTEIN ISOFORM 1"/>
    <property type="match status" value="1"/>
</dbReference>
<dbReference type="OrthoDB" id="443981at2759"/>
<keyword evidence="1" id="KW-0479">Metal-binding</keyword>
<evidence type="ECO:0000256" key="3">
    <source>
        <dbReference type="ARBA" id="ARBA00022833"/>
    </source>
</evidence>
<dbReference type="CDD" id="cd11526">
    <property type="entry name" value="SYLF_FYVE"/>
    <property type="match status" value="1"/>
</dbReference>
<evidence type="ECO:0000313" key="6">
    <source>
        <dbReference type="EMBL" id="KAB2026734.1"/>
    </source>
</evidence>
<keyword evidence="3" id="KW-0862">Zinc</keyword>
<dbReference type="InterPro" id="IPR051702">
    <property type="entry name" value="SH3_domain_YSC84-like"/>
</dbReference>
<reference evidence="7" key="1">
    <citation type="journal article" date="2020" name="Nat. Genet.">
        <title>Genomic diversifications of five Gossypium allopolyploid species and their impact on cotton improvement.</title>
        <authorList>
            <person name="Chen Z.J."/>
            <person name="Sreedasyam A."/>
            <person name="Ando A."/>
            <person name="Song Q."/>
            <person name="De Santiago L.M."/>
            <person name="Hulse-Kemp A.M."/>
            <person name="Ding M."/>
            <person name="Ye W."/>
            <person name="Kirkbride R.C."/>
            <person name="Jenkins J."/>
            <person name="Plott C."/>
            <person name="Lovell J."/>
            <person name="Lin Y.M."/>
            <person name="Vaughn R."/>
            <person name="Liu B."/>
            <person name="Simpson S."/>
            <person name="Scheffler B.E."/>
            <person name="Wen L."/>
            <person name="Saski C.A."/>
            <person name="Grover C.E."/>
            <person name="Hu G."/>
            <person name="Conover J.L."/>
            <person name="Carlson J.W."/>
            <person name="Shu S."/>
            <person name="Boston L.B."/>
            <person name="Williams M."/>
            <person name="Peterson D.G."/>
            <person name="McGee K."/>
            <person name="Jones D.C."/>
            <person name="Wendel J.F."/>
            <person name="Stelly D.M."/>
            <person name="Grimwood J."/>
            <person name="Schmutz J."/>
        </authorList>
    </citation>
    <scope>NUCLEOTIDE SEQUENCE [LARGE SCALE GENOMIC DNA]</scope>
    <source>
        <strain evidence="7">cv. 3-79</strain>
    </source>
</reference>
<evidence type="ECO:0000313" key="7">
    <source>
        <dbReference type="Proteomes" id="UP000327439"/>
    </source>
</evidence>
<keyword evidence="2" id="KW-0863">Zinc-finger</keyword>
<evidence type="ECO:0000259" key="5">
    <source>
        <dbReference type="Pfam" id="PF04366"/>
    </source>
</evidence>
<name>A0A5J5R8W6_GOSBA</name>
<gene>
    <name evidence="6" type="ORF">ES319_D06G241800v1</name>
</gene>